<evidence type="ECO:0000256" key="5">
    <source>
        <dbReference type="ARBA" id="ARBA00022723"/>
    </source>
</evidence>
<comment type="function">
    <text evidence="7">Iron-storage protein, whose ferroxidase center binds Fe(2+), oxidizes it using dioxygen to Fe(3+), and participates in the subsequent Fe(3+) oxide mineral core formation within the central cavity of the BFR protein shell.</text>
</comment>
<dbReference type="InterPro" id="IPR012347">
    <property type="entry name" value="Ferritin-like"/>
</dbReference>
<gene>
    <name evidence="9" type="ORF">WOB96_08095</name>
</gene>
<name>A0ABU9DB94_9PROT</name>
<keyword evidence="6 7" id="KW-0408">Iron</keyword>
<comment type="caution">
    <text evidence="9">The sequence shown here is derived from an EMBL/GenBank/DDBJ whole genome shotgun (WGS) entry which is preliminary data.</text>
</comment>
<comment type="catalytic activity">
    <reaction evidence="7">
        <text>4 Fe(2+) + O2 + 4 H(+) = 4 Fe(3+) + 2 H2O</text>
        <dbReference type="Rhea" id="RHEA:11148"/>
        <dbReference type="ChEBI" id="CHEBI:15377"/>
        <dbReference type="ChEBI" id="CHEBI:15378"/>
        <dbReference type="ChEBI" id="CHEBI:15379"/>
        <dbReference type="ChEBI" id="CHEBI:29033"/>
        <dbReference type="ChEBI" id="CHEBI:29034"/>
        <dbReference type="EC" id="1.16.3.1"/>
    </reaction>
</comment>
<comment type="similarity">
    <text evidence="2 7">Belongs to the bacterioferritin family.</text>
</comment>
<dbReference type="PANTHER" id="PTHR30295">
    <property type="entry name" value="BACTERIOFERRITIN"/>
    <property type="match status" value="1"/>
</dbReference>
<protein>
    <recommendedName>
        <fullName evidence="7">Bacterioferritin</fullName>
        <ecNumber evidence="7">1.16.3.1</ecNumber>
    </recommendedName>
</protein>
<keyword evidence="5 7" id="KW-0479">Metal-binding</keyword>
<evidence type="ECO:0000259" key="8">
    <source>
        <dbReference type="PROSITE" id="PS50905"/>
    </source>
</evidence>
<dbReference type="EMBL" id="JBBPCO010000007">
    <property type="protein sequence ID" value="MEK8089728.1"/>
    <property type="molecule type" value="Genomic_DNA"/>
</dbReference>
<organism evidence="9 10">
    <name type="scientific">Thermithiobacillus plumbiphilus</name>
    <dbReference type="NCBI Taxonomy" id="1729899"/>
    <lineage>
        <taxon>Bacteria</taxon>
        <taxon>Pseudomonadati</taxon>
        <taxon>Pseudomonadota</taxon>
        <taxon>Acidithiobacillia</taxon>
        <taxon>Acidithiobacillales</taxon>
        <taxon>Thermithiobacillaceae</taxon>
        <taxon>Thermithiobacillus</taxon>
    </lineage>
</organism>
<dbReference type="RefSeq" id="WP_341370786.1">
    <property type="nucleotide sequence ID" value="NZ_JBBPCO010000007.1"/>
</dbReference>
<dbReference type="PIRSF" id="PIRSF002560">
    <property type="entry name" value="Bacterioferritin"/>
    <property type="match status" value="1"/>
</dbReference>
<reference evidence="9 10" key="1">
    <citation type="submission" date="2024-04" db="EMBL/GenBank/DDBJ databases">
        <authorList>
            <person name="Abashina T."/>
            <person name="Shaikin A."/>
        </authorList>
    </citation>
    <scope>NUCLEOTIDE SEQUENCE [LARGE SCALE GENOMIC DNA]</scope>
    <source>
        <strain evidence="9 10">AAFK</strain>
    </source>
</reference>
<dbReference type="SUPFAM" id="SSF47240">
    <property type="entry name" value="Ferritin-like"/>
    <property type="match status" value="1"/>
</dbReference>
<comment type="cofactor">
    <cofactor evidence="1">
        <name>heme b</name>
        <dbReference type="ChEBI" id="CHEBI:60344"/>
    </cofactor>
</comment>
<dbReference type="EC" id="1.16.3.1" evidence="7"/>
<keyword evidence="3 7" id="KW-0409">Iron storage</keyword>
<proteinExistence type="inferred from homology"/>
<evidence type="ECO:0000256" key="4">
    <source>
        <dbReference type="ARBA" id="ARBA00022617"/>
    </source>
</evidence>
<evidence type="ECO:0000313" key="10">
    <source>
        <dbReference type="Proteomes" id="UP001446205"/>
    </source>
</evidence>
<accession>A0ABU9DB94</accession>
<dbReference type="InterPro" id="IPR008331">
    <property type="entry name" value="Ferritin_DPS_dom"/>
</dbReference>
<dbReference type="Pfam" id="PF00210">
    <property type="entry name" value="Ferritin"/>
    <property type="match status" value="1"/>
</dbReference>
<dbReference type="Proteomes" id="UP001446205">
    <property type="component" value="Unassembled WGS sequence"/>
</dbReference>
<keyword evidence="4" id="KW-0349">Heme</keyword>
<evidence type="ECO:0000256" key="2">
    <source>
        <dbReference type="ARBA" id="ARBA00008093"/>
    </source>
</evidence>
<dbReference type="PRINTS" id="PR00601">
    <property type="entry name" value="BACFERRITIN"/>
</dbReference>
<evidence type="ECO:0000256" key="7">
    <source>
        <dbReference type="PIRNR" id="PIRNR002560"/>
    </source>
</evidence>
<dbReference type="InterPro" id="IPR002024">
    <property type="entry name" value="Bacterioferritin"/>
</dbReference>
<evidence type="ECO:0000256" key="3">
    <source>
        <dbReference type="ARBA" id="ARBA00022434"/>
    </source>
</evidence>
<dbReference type="PANTHER" id="PTHR30295:SF0">
    <property type="entry name" value="BACTERIOFERRITIN"/>
    <property type="match status" value="1"/>
</dbReference>
<dbReference type="InterPro" id="IPR009078">
    <property type="entry name" value="Ferritin-like_SF"/>
</dbReference>
<evidence type="ECO:0000313" key="9">
    <source>
        <dbReference type="EMBL" id="MEK8089728.1"/>
    </source>
</evidence>
<sequence length="136" mass="15088">MIGYLTQALHHEMSAVQHYLTQSSLCELWGMSAEAASFRNEANEELVHANRLIQRMLILGVAPNATQLAPVRPGRTLAEMLVLDRQLELDAVRLYHDAAAYCARFGDGESAHLFEALMHDEESHLGELDSMLAALS</sequence>
<keyword evidence="10" id="KW-1185">Reference proteome</keyword>
<evidence type="ECO:0000256" key="6">
    <source>
        <dbReference type="ARBA" id="ARBA00023004"/>
    </source>
</evidence>
<feature type="domain" description="Ferritin-like diiron" evidence="8">
    <location>
        <begin position="1"/>
        <end position="136"/>
    </location>
</feature>
<dbReference type="PROSITE" id="PS50905">
    <property type="entry name" value="FERRITIN_LIKE"/>
    <property type="match status" value="1"/>
</dbReference>
<dbReference type="Gene3D" id="1.20.1260.10">
    <property type="match status" value="1"/>
</dbReference>
<evidence type="ECO:0000256" key="1">
    <source>
        <dbReference type="ARBA" id="ARBA00001970"/>
    </source>
</evidence>
<dbReference type="InterPro" id="IPR009040">
    <property type="entry name" value="Ferritin-like_diiron"/>
</dbReference>